<dbReference type="AlphaFoldDB" id="A0A401S3T9"/>
<proteinExistence type="predicted"/>
<keyword evidence="1" id="KW-1133">Transmembrane helix</keyword>
<sequence>MNSGKLDVFGKLEYLLGLFRCTQKKRKASQEEIAHYPMAPIKTNWFWAFFVGAQGFIVVIGGVGSNGSSVSLDHQRCKQAAHPIVTYRERLDL</sequence>
<dbReference type="Proteomes" id="UP000287033">
    <property type="component" value="Unassembled WGS sequence"/>
</dbReference>
<comment type="caution">
    <text evidence="2">The sequence shown here is derived from an EMBL/GenBank/DDBJ whole genome shotgun (WGS) entry which is preliminary data.</text>
</comment>
<evidence type="ECO:0000256" key="1">
    <source>
        <dbReference type="SAM" id="Phobius"/>
    </source>
</evidence>
<evidence type="ECO:0000313" key="3">
    <source>
        <dbReference type="Proteomes" id="UP000287033"/>
    </source>
</evidence>
<keyword evidence="1" id="KW-0472">Membrane</keyword>
<name>A0A401S3T9_CHIPU</name>
<gene>
    <name evidence="2" type="ORF">chiPu_0003445</name>
</gene>
<dbReference type="EMBL" id="BEZZ01000074">
    <property type="protein sequence ID" value="GCC25041.1"/>
    <property type="molecule type" value="Genomic_DNA"/>
</dbReference>
<keyword evidence="3" id="KW-1185">Reference proteome</keyword>
<reference evidence="2 3" key="1">
    <citation type="journal article" date="2018" name="Nat. Ecol. Evol.">
        <title>Shark genomes provide insights into elasmobranch evolution and the origin of vertebrates.</title>
        <authorList>
            <person name="Hara Y"/>
            <person name="Yamaguchi K"/>
            <person name="Onimaru K"/>
            <person name="Kadota M"/>
            <person name="Koyanagi M"/>
            <person name="Keeley SD"/>
            <person name="Tatsumi K"/>
            <person name="Tanaka K"/>
            <person name="Motone F"/>
            <person name="Kageyama Y"/>
            <person name="Nozu R"/>
            <person name="Adachi N"/>
            <person name="Nishimura O"/>
            <person name="Nakagawa R"/>
            <person name="Tanegashima C"/>
            <person name="Kiyatake I"/>
            <person name="Matsumoto R"/>
            <person name="Murakumo K"/>
            <person name="Nishida K"/>
            <person name="Terakita A"/>
            <person name="Kuratani S"/>
            <person name="Sato K"/>
            <person name="Hyodo S Kuraku.S."/>
        </authorList>
    </citation>
    <scope>NUCLEOTIDE SEQUENCE [LARGE SCALE GENOMIC DNA]</scope>
</reference>
<evidence type="ECO:0000313" key="2">
    <source>
        <dbReference type="EMBL" id="GCC25041.1"/>
    </source>
</evidence>
<keyword evidence="1" id="KW-0812">Transmembrane</keyword>
<protein>
    <submittedName>
        <fullName evidence="2">Uncharacterized protein</fullName>
    </submittedName>
</protein>
<feature type="transmembrane region" description="Helical" evidence="1">
    <location>
        <begin position="45"/>
        <end position="64"/>
    </location>
</feature>
<accession>A0A401S3T9</accession>
<organism evidence="2 3">
    <name type="scientific">Chiloscyllium punctatum</name>
    <name type="common">Brownbanded bambooshark</name>
    <name type="synonym">Hemiscyllium punctatum</name>
    <dbReference type="NCBI Taxonomy" id="137246"/>
    <lineage>
        <taxon>Eukaryota</taxon>
        <taxon>Metazoa</taxon>
        <taxon>Chordata</taxon>
        <taxon>Craniata</taxon>
        <taxon>Vertebrata</taxon>
        <taxon>Chondrichthyes</taxon>
        <taxon>Elasmobranchii</taxon>
        <taxon>Galeomorphii</taxon>
        <taxon>Galeoidea</taxon>
        <taxon>Orectolobiformes</taxon>
        <taxon>Hemiscylliidae</taxon>
        <taxon>Chiloscyllium</taxon>
    </lineage>
</organism>